<dbReference type="Proteomes" id="UP000005408">
    <property type="component" value="Unassembled WGS sequence"/>
</dbReference>
<evidence type="ECO:0000256" key="3">
    <source>
        <dbReference type="ARBA" id="ARBA00022692"/>
    </source>
</evidence>
<comment type="similarity">
    <text evidence="2">Belongs to the prominin family.</text>
</comment>
<evidence type="ECO:0000256" key="7">
    <source>
        <dbReference type="SAM" id="MobiDB-lite"/>
    </source>
</evidence>
<comment type="subcellular location">
    <subcellularLocation>
        <location evidence="1">Membrane</location>
        <topology evidence="1">Multi-pass membrane protein</topology>
    </subcellularLocation>
</comment>
<evidence type="ECO:0000256" key="2">
    <source>
        <dbReference type="ARBA" id="ARBA00006058"/>
    </source>
</evidence>
<evidence type="ECO:0000313" key="10">
    <source>
        <dbReference type="EnsemblMetazoa" id="G15968.1:cds"/>
    </source>
</evidence>
<accession>A0A8W8IYK9</accession>
<dbReference type="GO" id="GO:0016020">
    <property type="term" value="C:membrane"/>
    <property type="evidence" value="ECO:0007669"/>
    <property type="project" value="UniProtKB-SubCell"/>
</dbReference>
<sequence length="858" mass="93027">MALRSLCVVLLVVLAPPALAATITDTYGNVAYDNGTMSWADLPSGIPYKTNNVYDEGSLKPLFSLVHGFINTIQPNAFPFSLIKQVLNGSFDISAQYMELVNYAMGFGICFVLGLLFIVFLPLCGCCFCCCRCCGNCGGNGKQIYEENEGCKRMGLAQALFLMAVVMAASAGCVYMTNDRFTVALQYADTSIANNLDDIMSYVNNTGMQFKYVAVDMYAIVADALIRDISGIGSVLATAIFNVLNIDPVINAVISLDQSLSAIKTALDQVVTDQTALTSAANALDSALKTLKSDIDSTKSGCNGQCSPGTVCDAIDTSVLAVSIDFSAIPDLSSTQSTINSVIANNLTGLALTAKANLDNMESTINSSTSSIQSSLQSTLDTFKTTLNTMVDSLLAQLSGAFDSSSLKADSKSFFETALTYDVYRQYFGYGLMGLFTLIPVLNIVGICCGCLCGDGDAIPTKRGCGSSCGGCLMMMSVALMFLIGSMLMFLTTLTFMIGGNFEKICHTFLDLTIFKDFIDAGAISSISLGSMLLGDPNANISIYKALLGCRQNKAPFELFSLDTLVPIDNYLNYSQYMGDIDTQINSISTSIDLSSFQILSKDLENTLNDFKNSGIGNLNFTVINDTLNQDLGNIDFNALIATMETIKSSCTGPTLTKWNQHIADTETIRDTTYPAVTTAKTNLQTSMGSLESAVSGIVPKIDDVLTTAKAADDVIQNNVSSLLTTVALSYKNQILGYIDSYIARTRYLIFFELAACLPLWNLYDSFTTMFCKYTMDALNAFWFSIGWGLLFFIPVIVIAVKLSKYYRKMDKCEGYGEDDDDDDAESSGTPHDYDNYGRIFKPNPEPPRYQYRKTTDF</sequence>
<feature type="transmembrane region" description="Helical" evidence="8">
    <location>
        <begin position="427"/>
        <end position="452"/>
    </location>
</feature>
<evidence type="ECO:0000256" key="5">
    <source>
        <dbReference type="ARBA" id="ARBA00023136"/>
    </source>
</evidence>
<feature type="transmembrane region" description="Helical" evidence="8">
    <location>
        <begin position="155"/>
        <end position="177"/>
    </location>
</feature>
<dbReference type="InterPro" id="IPR008795">
    <property type="entry name" value="Prominin"/>
</dbReference>
<evidence type="ECO:0000256" key="4">
    <source>
        <dbReference type="ARBA" id="ARBA00022989"/>
    </source>
</evidence>
<protein>
    <recommendedName>
        <fullName evidence="12">Prominin-1-A</fullName>
    </recommendedName>
</protein>
<keyword evidence="6" id="KW-0325">Glycoprotein</keyword>
<dbReference type="Pfam" id="PF05478">
    <property type="entry name" value="Prominin"/>
    <property type="match status" value="1"/>
</dbReference>
<name>A0A8W8IYK9_MAGGI</name>
<dbReference type="OMA" id="NCARNRR"/>
<feature type="transmembrane region" description="Helical" evidence="8">
    <location>
        <begin position="473"/>
        <end position="498"/>
    </location>
</feature>
<proteinExistence type="inferred from homology"/>
<keyword evidence="4 8" id="KW-1133">Transmembrane helix</keyword>
<evidence type="ECO:0000256" key="9">
    <source>
        <dbReference type="SAM" id="SignalP"/>
    </source>
</evidence>
<evidence type="ECO:0000256" key="1">
    <source>
        <dbReference type="ARBA" id="ARBA00004141"/>
    </source>
</evidence>
<keyword evidence="9" id="KW-0732">Signal</keyword>
<evidence type="ECO:0008006" key="12">
    <source>
        <dbReference type="Google" id="ProtNLM"/>
    </source>
</evidence>
<evidence type="ECO:0000256" key="8">
    <source>
        <dbReference type="SAM" id="Phobius"/>
    </source>
</evidence>
<feature type="transmembrane region" description="Helical" evidence="8">
    <location>
        <begin position="103"/>
        <end position="134"/>
    </location>
</feature>
<feature type="signal peptide" evidence="9">
    <location>
        <begin position="1"/>
        <end position="20"/>
    </location>
</feature>
<evidence type="ECO:0000313" key="11">
    <source>
        <dbReference type="Proteomes" id="UP000005408"/>
    </source>
</evidence>
<organism evidence="10 11">
    <name type="scientific">Magallana gigas</name>
    <name type="common">Pacific oyster</name>
    <name type="synonym">Crassostrea gigas</name>
    <dbReference type="NCBI Taxonomy" id="29159"/>
    <lineage>
        <taxon>Eukaryota</taxon>
        <taxon>Metazoa</taxon>
        <taxon>Spiralia</taxon>
        <taxon>Lophotrochozoa</taxon>
        <taxon>Mollusca</taxon>
        <taxon>Bivalvia</taxon>
        <taxon>Autobranchia</taxon>
        <taxon>Pteriomorphia</taxon>
        <taxon>Ostreida</taxon>
        <taxon>Ostreoidea</taxon>
        <taxon>Ostreidae</taxon>
        <taxon>Magallana</taxon>
    </lineage>
</organism>
<dbReference type="PANTHER" id="PTHR22730">
    <property type="entry name" value="PROMININ PROM PROTEIN"/>
    <property type="match status" value="1"/>
</dbReference>
<dbReference type="EnsemblMetazoa" id="G15968.1">
    <property type="protein sequence ID" value="G15968.1:cds"/>
    <property type="gene ID" value="G15968"/>
</dbReference>
<dbReference type="AlphaFoldDB" id="A0A8W8IYK9"/>
<feature type="region of interest" description="Disordered" evidence="7">
    <location>
        <begin position="816"/>
        <end position="858"/>
    </location>
</feature>
<dbReference type="PANTHER" id="PTHR22730:SF1">
    <property type="entry name" value="PROMININ-LIKE PROTEIN"/>
    <property type="match status" value="1"/>
</dbReference>
<keyword evidence="11" id="KW-1185">Reference proteome</keyword>
<feature type="chain" id="PRO_5036455207" description="Prominin-1-A" evidence="9">
    <location>
        <begin position="21"/>
        <end position="858"/>
    </location>
</feature>
<evidence type="ECO:0000256" key="6">
    <source>
        <dbReference type="ARBA" id="ARBA00023180"/>
    </source>
</evidence>
<feature type="compositionally biased region" description="Acidic residues" evidence="7">
    <location>
        <begin position="816"/>
        <end position="826"/>
    </location>
</feature>
<keyword evidence="3 8" id="KW-0812">Transmembrane</keyword>
<feature type="transmembrane region" description="Helical" evidence="8">
    <location>
        <begin position="742"/>
        <end position="761"/>
    </location>
</feature>
<keyword evidence="5 8" id="KW-0472">Membrane</keyword>
<dbReference type="OrthoDB" id="6229420at2759"/>
<feature type="transmembrane region" description="Helical" evidence="8">
    <location>
        <begin position="781"/>
        <end position="801"/>
    </location>
</feature>
<reference evidence="10" key="1">
    <citation type="submission" date="2022-08" db="UniProtKB">
        <authorList>
            <consortium name="EnsemblMetazoa"/>
        </authorList>
    </citation>
    <scope>IDENTIFICATION</scope>
    <source>
        <strain evidence="10">05x7-T-G4-1.051#20</strain>
    </source>
</reference>